<evidence type="ECO:0008006" key="3">
    <source>
        <dbReference type="Google" id="ProtNLM"/>
    </source>
</evidence>
<dbReference type="InterPro" id="IPR029069">
    <property type="entry name" value="HotDog_dom_sf"/>
</dbReference>
<dbReference type="SUPFAM" id="SSF54637">
    <property type="entry name" value="Thioesterase/thiol ester dehydrase-isomerase"/>
    <property type="match status" value="1"/>
</dbReference>
<evidence type="ECO:0000313" key="2">
    <source>
        <dbReference type="Proteomes" id="UP001500141"/>
    </source>
</evidence>
<dbReference type="CDD" id="cd00586">
    <property type="entry name" value="4HBT"/>
    <property type="match status" value="1"/>
</dbReference>
<dbReference type="RefSeq" id="WP_264544163.1">
    <property type="nucleotide sequence ID" value="NZ_BAABIP010000007.1"/>
</dbReference>
<name>A0ABP8ZN30_9FLAO</name>
<dbReference type="EMBL" id="BAABIP010000007">
    <property type="protein sequence ID" value="GAA4760382.1"/>
    <property type="molecule type" value="Genomic_DNA"/>
</dbReference>
<proteinExistence type="predicted"/>
<reference evidence="2" key="1">
    <citation type="journal article" date="2019" name="Int. J. Syst. Evol. Microbiol.">
        <title>The Global Catalogue of Microorganisms (GCM) 10K type strain sequencing project: providing services to taxonomists for standard genome sequencing and annotation.</title>
        <authorList>
            <consortium name="The Broad Institute Genomics Platform"/>
            <consortium name="The Broad Institute Genome Sequencing Center for Infectious Disease"/>
            <person name="Wu L."/>
            <person name="Ma J."/>
        </authorList>
    </citation>
    <scope>NUCLEOTIDE SEQUENCE [LARGE SCALE GENOMIC DNA]</scope>
    <source>
        <strain evidence="2">JCM 18198</strain>
    </source>
</reference>
<organism evidence="1 2">
    <name type="scientific">Flavobacterium hankyongi</name>
    <dbReference type="NCBI Taxonomy" id="1176532"/>
    <lineage>
        <taxon>Bacteria</taxon>
        <taxon>Pseudomonadati</taxon>
        <taxon>Bacteroidota</taxon>
        <taxon>Flavobacteriia</taxon>
        <taxon>Flavobacteriales</taxon>
        <taxon>Flavobacteriaceae</taxon>
        <taxon>Flavobacterium</taxon>
    </lineage>
</organism>
<dbReference type="Proteomes" id="UP001500141">
    <property type="component" value="Unassembled WGS sequence"/>
</dbReference>
<evidence type="ECO:0000313" key="1">
    <source>
        <dbReference type="EMBL" id="GAA4760382.1"/>
    </source>
</evidence>
<keyword evidence="2" id="KW-1185">Reference proteome</keyword>
<protein>
    <recommendedName>
        <fullName evidence="3">Thioesterase</fullName>
    </recommendedName>
</protein>
<sequence length="145" mass="16897">MGIFTKEISIRWSDLDPNFHMRHSAFYDFGAQHRIEVLEQHGLTMKVMQQQFFGPVLFREEAIFRKEIHLSDTITITTKMGKMKADASRWTIVHELRNQRDELCAVISVDGAWMDTKLRKLASPTPQIVVDVMNAFPKTEDFIQL</sequence>
<gene>
    <name evidence="1" type="ORF">GCM10023230_06600</name>
</gene>
<comment type="caution">
    <text evidence="1">The sequence shown here is derived from an EMBL/GenBank/DDBJ whole genome shotgun (WGS) entry which is preliminary data.</text>
</comment>
<dbReference type="Gene3D" id="3.10.129.10">
    <property type="entry name" value="Hotdog Thioesterase"/>
    <property type="match status" value="1"/>
</dbReference>
<dbReference type="Pfam" id="PF13279">
    <property type="entry name" value="4HBT_2"/>
    <property type="match status" value="1"/>
</dbReference>
<accession>A0ABP8ZN30</accession>